<keyword evidence="2" id="KW-0597">Phosphoprotein</keyword>
<gene>
    <name evidence="5" type="ORF">L9F63_026201</name>
</gene>
<organism evidence="5 6">
    <name type="scientific">Diploptera punctata</name>
    <name type="common">Pacific beetle cockroach</name>
    <dbReference type="NCBI Taxonomy" id="6984"/>
    <lineage>
        <taxon>Eukaryota</taxon>
        <taxon>Metazoa</taxon>
        <taxon>Ecdysozoa</taxon>
        <taxon>Arthropoda</taxon>
        <taxon>Hexapoda</taxon>
        <taxon>Insecta</taxon>
        <taxon>Pterygota</taxon>
        <taxon>Neoptera</taxon>
        <taxon>Polyneoptera</taxon>
        <taxon>Dictyoptera</taxon>
        <taxon>Blattodea</taxon>
        <taxon>Blaberoidea</taxon>
        <taxon>Blaberidae</taxon>
        <taxon>Diplopterinae</taxon>
        <taxon>Diploptera</taxon>
    </lineage>
</organism>
<dbReference type="EMBL" id="JASPKZ010000159">
    <property type="protein sequence ID" value="KAJ9600665.1"/>
    <property type="molecule type" value="Genomic_DNA"/>
</dbReference>
<dbReference type="InterPro" id="IPR000873">
    <property type="entry name" value="AMP-dep_synth/lig_dom"/>
</dbReference>
<feature type="non-terminal residue" evidence="5">
    <location>
        <position position="502"/>
    </location>
</feature>
<dbReference type="PANTHER" id="PTHR44845:SF6">
    <property type="entry name" value="BETA-ALANINE-ACTIVATING ENZYME"/>
    <property type="match status" value="1"/>
</dbReference>
<evidence type="ECO:0000256" key="2">
    <source>
        <dbReference type="ARBA" id="ARBA00022553"/>
    </source>
</evidence>
<feature type="compositionally biased region" description="Basic residues" evidence="3">
    <location>
        <begin position="483"/>
        <end position="492"/>
    </location>
</feature>
<dbReference type="SUPFAM" id="SSF56801">
    <property type="entry name" value="Acetyl-CoA synthetase-like"/>
    <property type="match status" value="1"/>
</dbReference>
<dbReference type="Gene3D" id="3.40.50.12780">
    <property type="entry name" value="N-terminal domain of ligase-like"/>
    <property type="match status" value="1"/>
</dbReference>
<dbReference type="Pfam" id="PF00501">
    <property type="entry name" value="AMP-binding"/>
    <property type="match status" value="1"/>
</dbReference>
<feature type="domain" description="AMP-dependent synthetase/ligase" evidence="4">
    <location>
        <begin position="35"/>
        <end position="376"/>
    </location>
</feature>
<dbReference type="PROSITE" id="PS00455">
    <property type="entry name" value="AMP_BINDING"/>
    <property type="match status" value="1"/>
</dbReference>
<dbReference type="PANTHER" id="PTHR44845">
    <property type="entry name" value="CARRIER DOMAIN-CONTAINING PROTEIN"/>
    <property type="match status" value="1"/>
</dbReference>
<keyword evidence="1" id="KW-0596">Phosphopantetheine</keyword>
<sequence>SYGSIMGSIPNLSIMRGDLRPLTESELIHRLLELECSRNENKTALLFQDNKLTFSELNARANQLARAMLLRTEATPNQDGDYIIAVCIEPSIELVVTLLAIWKLGAAYLPLDKAFPAARVKHILTEARPMLVVAESPRECYIAATALQTSLSQQAQKLSDSSLSDSSMLSVGGPAIVLYTSGSTGVPKGVRLPHRAILNRLRWQWSTFPYSAGEQVCCFKTALTFVDSVSELWGPLLCSRSVLVLPKEVTKDPERLVSTLDQHKVERLVLVPSLLRSILMVLRPGQLASLRTWVCSGEPLSAQLARDFFDHFNEQTHKLCNFYGSTEIMGDVTYHVLDSAAQVKEMSKVPIGKTACHVGSSMGELYVSGLNLALGYVNNRDPERWVPNPLTVDPEHSRMYRTGDYARLDKGLLIYEGRTDSQVKIRGHRVDLSEDRESPEFHPWSRQVRGALLQAWRTRTSAAGIRDWHISHQSGRSAPYSPHRLHATAHNRPRLDPAACQR</sequence>
<comment type="caution">
    <text evidence="5">The sequence shown here is derived from an EMBL/GenBank/DDBJ whole genome shotgun (WGS) entry which is preliminary data.</text>
</comment>
<accession>A0AAD8AK80</accession>
<reference evidence="5" key="2">
    <citation type="submission" date="2023-05" db="EMBL/GenBank/DDBJ databases">
        <authorList>
            <person name="Fouks B."/>
        </authorList>
    </citation>
    <scope>NUCLEOTIDE SEQUENCE</scope>
    <source>
        <strain evidence="5">Stay&amp;Tobe</strain>
        <tissue evidence="5">Testes</tissue>
    </source>
</reference>
<dbReference type="AlphaFoldDB" id="A0AAD8AK80"/>
<keyword evidence="6" id="KW-1185">Reference proteome</keyword>
<protein>
    <recommendedName>
        <fullName evidence="4">AMP-dependent synthetase/ligase domain-containing protein</fullName>
    </recommendedName>
</protein>
<evidence type="ECO:0000256" key="1">
    <source>
        <dbReference type="ARBA" id="ARBA00022450"/>
    </source>
</evidence>
<reference evidence="5" key="1">
    <citation type="journal article" date="2023" name="IScience">
        <title>Live-bearing cockroach genome reveals convergent evolutionary mechanisms linked to viviparity in insects and beyond.</title>
        <authorList>
            <person name="Fouks B."/>
            <person name="Harrison M.C."/>
            <person name="Mikhailova A.A."/>
            <person name="Marchal E."/>
            <person name="English S."/>
            <person name="Carruthers M."/>
            <person name="Jennings E.C."/>
            <person name="Chiamaka E.L."/>
            <person name="Frigard R.A."/>
            <person name="Pippel M."/>
            <person name="Attardo G.M."/>
            <person name="Benoit J.B."/>
            <person name="Bornberg-Bauer E."/>
            <person name="Tobe S.S."/>
        </authorList>
    </citation>
    <scope>NUCLEOTIDE SEQUENCE</scope>
    <source>
        <strain evidence="5">Stay&amp;Tobe</strain>
    </source>
</reference>
<evidence type="ECO:0000259" key="4">
    <source>
        <dbReference type="Pfam" id="PF00501"/>
    </source>
</evidence>
<feature type="region of interest" description="Disordered" evidence="3">
    <location>
        <begin position="472"/>
        <end position="502"/>
    </location>
</feature>
<name>A0AAD8AK80_DIPPU</name>
<evidence type="ECO:0000313" key="6">
    <source>
        <dbReference type="Proteomes" id="UP001233999"/>
    </source>
</evidence>
<dbReference type="InterPro" id="IPR042099">
    <property type="entry name" value="ANL_N_sf"/>
</dbReference>
<evidence type="ECO:0000313" key="5">
    <source>
        <dbReference type="EMBL" id="KAJ9600665.1"/>
    </source>
</evidence>
<proteinExistence type="predicted"/>
<dbReference type="Proteomes" id="UP001233999">
    <property type="component" value="Unassembled WGS sequence"/>
</dbReference>
<dbReference type="InterPro" id="IPR020845">
    <property type="entry name" value="AMP-binding_CS"/>
</dbReference>
<evidence type="ECO:0000256" key="3">
    <source>
        <dbReference type="SAM" id="MobiDB-lite"/>
    </source>
</evidence>
<dbReference type="CDD" id="cd05930">
    <property type="entry name" value="A_NRPS"/>
    <property type="match status" value="1"/>
</dbReference>